<dbReference type="Proteomes" id="UP000887574">
    <property type="component" value="Unplaced"/>
</dbReference>
<keyword evidence="1" id="KW-1133">Transmembrane helix</keyword>
<dbReference type="WBParaSite" id="jg19350">
    <property type="protein sequence ID" value="jg19350"/>
    <property type="gene ID" value="jg19350"/>
</dbReference>
<accession>A0A915DFF7</accession>
<feature type="transmembrane region" description="Helical" evidence="1">
    <location>
        <begin position="21"/>
        <end position="40"/>
    </location>
</feature>
<evidence type="ECO:0000313" key="3">
    <source>
        <dbReference type="WBParaSite" id="jg19350"/>
    </source>
</evidence>
<sequence>MATFREEKCISQGEKMLFLQVFLISILNFVAGSTFSYINYNLPSEWIMHFAMFSWFHIHGFPPVIYLVLNKTIRKDTYKMLFTIYCKITGTTTTAPFSVTDSRTFMQKSNQGQHTTAAS</sequence>
<evidence type="ECO:0000256" key="1">
    <source>
        <dbReference type="SAM" id="Phobius"/>
    </source>
</evidence>
<feature type="transmembrane region" description="Helical" evidence="1">
    <location>
        <begin position="46"/>
        <end position="69"/>
    </location>
</feature>
<name>A0A915DFF7_9BILA</name>
<protein>
    <submittedName>
        <fullName evidence="3">Uncharacterized protein</fullName>
    </submittedName>
</protein>
<dbReference type="PANTHER" id="PTHR23021">
    <property type="entry name" value="SERPENTINE RECEPTOR, CLASS T"/>
    <property type="match status" value="1"/>
</dbReference>
<dbReference type="PANTHER" id="PTHR23021:SF11">
    <property type="entry name" value="SERPENTINE RECEPTOR, CLASS T"/>
    <property type="match status" value="1"/>
</dbReference>
<evidence type="ECO:0000313" key="2">
    <source>
        <dbReference type="Proteomes" id="UP000887574"/>
    </source>
</evidence>
<proteinExistence type="predicted"/>
<organism evidence="2 3">
    <name type="scientific">Ditylenchus dipsaci</name>
    <dbReference type="NCBI Taxonomy" id="166011"/>
    <lineage>
        <taxon>Eukaryota</taxon>
        <taxon>Metazoa</taxon>
        <taxon>Ecdysozoa</taxon>
        <taxon>Nematoda</taxon>
        <taxon>Chromadorea</taxon>
        <taxon>Rhabditida</taxon>
        <taxon>Tylenchina</taxon>
        <taxon>Tylenchomorpha</taxon>
        <taxon>Sphaerularioidea</taxon>
        <taxon>Anguinidae</taxon>
        <taxon>Anguininae</taxon>
        <taxon>Ditylenchus</taxon>
    </lineage>
</organism>
<dbReference type="Pfam" id="PF10321">
    <property type="entry name" value="7TM_GPCR_Srt"/>
    <property type="match status" value="1"/>
</dbReference>
<dbReference type="SUPFAM" id="SSF81321">
    <property type="entry name" value="Family A G protein-coupled receptor-like"/>
    <property type="match status" value="1"/>
</dbReference>
<keyword evidence="1" id="KW-0472">Membrane</keyword>
<keyword evidence="2" id="KW-1185">Reference proteome</keyword>
<reference evidence="3" key="1">
    <citation type="submission" date="2022-11" db="UniProtKB">
        <authorList>
            <consortium name="WormBaseParasite"/>
        </authorList>
    </citation>
    <scope>IDENTIFICATION</scope>
</reference>
<dbReference type="InterPro" id="IPR019425">
    <property type="entry name" value="7TM_GPCR_serpentine_rcpt_Srt"/>
</dbReference>
<keyword evidence="1" id="KW-0812">Transmembrane</keyword>
<dbReference type="AlphaFoldDB" id="A0A915DFF7"/>